<protein>
    <submittedName>
        <fullName evidence="2">DUF2800 domain-containing protein</fullName>
    </submittedName>
</protein>
<sequence length="425" mass="46898">MSQHALLSPSSAHRWLHCPASVPLGVQCPDESSAFADEGTVAHELAASALRNDRQASEYVGFRQEINGVAWDITAEMAAYVQQYVDYVRGIEAPRFFELPLLLEAITGERGAQGTADAVIPSVDELIIVDLKYGRGVKVDAKDNEQLQLYALAALEAFDFAGPFQRVRLVIVQPRLGHLDEWVYSVAELHAFKQTVAPRAQRCMDAVKKYGNAGALPQEYFAPGEKPCRFCRAKAICPALRDHVLSTVAGAFVDVTQPVVPPLESVLMRTHDNATLARLLGATALIESWCKGIYGKVEAELLAGRAVPGYKLVEDRRGARRWTAATAVEAMLKRMRVKVEHIYERSLISPTTAEKLHKAGTLGDRQWFLLQDLMTQPDGKPSVVPESDTRPALILQDDASHFQDLTQVTPHHPQKAPPFFQESLS</sequence>
<gene>
    <name evidence="1" type="ORF">AF72_05125</name>
    <name evidence="2" type="ORF">LPH55_07240</name>
</gene>
<dbReference type="OrthoDB" id="9766061at2"/>
<dbReference type="PATRIC" id="fig|1444770.3.peg.1230"/>
<dbReference type="GeneID" id="68900142"/>
<accession>Z9JJJ2</accession>
<evidence type="ECO:0000313" key="3">
    <source>
        <dbReference type="Proteomes" id="UP000020406"/>
    </source>
</evidence>
<dbReference type="EMBL" id="JAJPPU010000002">
    <property type="protein sequence ID" value="MCD8473254.1"/>
    <property type="molecule type" value="Genomic_DNA"/>
</dbReference>
<evidence type="ECO:0000313" key="1">
    <source>
        <dbReference type="EMBL" id="EWS78364.1"/>
    </source>
</evidence>
<organism evidence="1 3">
    <name type="scientific">Xylella taiwanensis</name>
    <dbReference type="NCBI Taxonomy" id="1444770"/>
    <lineage>
        <taxon>Bacteria</taxon>
        <taxon>Pseudomonadati</taxon>
        <taxon>Pseudomonadota</taxon>
        <taxon>Gammaproteobacteria</taxon>
        <taxon>Lysobacterales</taxon>
        <taxon>Lysobacteraceae</taxon>
        <taxon>Xylella</taxon>
    </lineage>
</organism>
<evidence type="ECO:0000313" key="2">
    <source>
        <dbReference type="EMBL" id="MCD8473254.1"/>
    </source>
</evidence>
<name>Z9JJJ2_9GAMM</name>
<dbReference type="EMBL" id="JDSQ01000007">
    <property type="protein sequence ID" value="EWS78364.1"/>
    <property type="molecule type" value="Genomic_DNA"/>
</dbReference>
<evidence type="ECO:0000313" key="4">
    <source>
        <dbReference type="Proteomes" id="UP001430701"/>
    </source>
</evidence>
<proteinExistence type="predicted"/>
<dbReference type="Proteomes" id="UP001430701">
    <property type="component" value="Unassembled WGS sequence"/>
</dbReference>
<reference evidence="2" key="2">
    <citation type="submission" date="2021-11" db="EMBL/GenBank/DDBJ databases">
        <title>Genome sequence of Xylella taiwanensis PLS432.</title>
        <authorList>
            <person name="Weng L.-W."/>
            <person name="Su C.-C."/>
            <person name="Tsai C.-W."/>
            <person name="Kuo C.-H."/>
        </authorList>
    </citation>
    <scope>NUCLEOTIDE SEQUENCE</scope>
    <source>
        <strain evidence="2">PLS432</strain>
    </source>
</reference>
<dbReference type="InterPro" id="IPR011604">
    <property type="entry name" value="PDDEXK-like_dom_sf"/>
</dbReference>
<comment type="caution">
    <text evidence="1">The sequence shown here is derived from an EMBL/GenBank/DDBJ whole genome shotgun (WGS) entry which is preliminary data.</text>
</comment>
<dbReference type="InterPro" id="IPR021229">
    <property type="entry name" value="DUF2800"/>
</dbReference>
<dbReference type="Gene3D" id="3.90.320.10">
    <property type="match status" value="1"/>
</dbReference>
<dbReference type="Proteomes" id="UP000020406">
    <property type="component" value="Unassembled WGS sequence"/>
</dbReference>
<dbReference type="RefSeq" id="WP_038270871.1">
    <property type="nucleotide sequence ID" value="NZ_CP053627.1"/>
</dbReference>
<dbReference type="Pfam" id="PF10926">
    <property type="entry name" value="DUF2800"/>
    <property type="match status" value="1"/>
</dbReference>
<dbReference type="AlphaFoldDB" id="Z9JJJ2"/>
<dbReference type="STRING" id="1444770.AF72_05125"/>
<reference evidence="1 3" key="1">
    <citation type="journal article" date="2014" name="Genome Announc.">
        <title>Draft Genome Sequence of Xylella fastidiosa Pear Leaf Scorch Strain in Taiwan.</title>
        <authorList>
            <person name="Su C.C."/>
            <person name="Deng W.L."/>
            <person name="Jan F.J."/>
            <person name="Chang C.J."/>
            <person name="Huang H."/>
            <person name="Chen J."/>
        </authorList>
    </citation>
    <scope>NUCLEOTIDE SEQUENCE [LARGE SCALE GENOMIC DNA]</scope>
    <source>
        <strain evidence="1 3">PLS229</strain>
    </source>
</reference>
<keyword evidence="4" id="KW-1185">Reference proteome</keyword>
<dbReference type="eggNOG" id="COG2887">
    <property type="taxonomic scope" value="Bacteria"/>
</dbReference>